<evidence type="ECO:0000313" key="2">
    <source>
        <dbReference type="Proteomes" id="UP000762676"/>
    </source>
</evidence>
<sequence>MCLGVVYASTPYIIVWQHAFNFPKRRLDITLVAKQVYIQANTAEFLQQQRQRATAASETGTSGNDEISGASRLGGTIWSACPDLNGKEAHIASVIGQIANDHNVTVKKEEVLLMDDDIDNVRTAITFGHLAFQVQQNVDYDSFDSFHTMLML</sequence>
<protein>
    <submittedName>
        <fullName evidence="1">Uncharacterized protein</fullName>
    </submittedName>
</protein>
<name>A0AAV4ET52_9GAST</name>
<dbReference type="AlphaFoldDB" id="A0AAV4ET52"/>
<accession>A0AAV4ET52</accession>
<reference evidence="1 2" key="1">
    <citation type="journal article" date="2021" name="Elife">
        <title>Chloroplast acquisition without the gene transfer in kleptoplastic sea slugs, Plakobranchus ocellatus.</title>
        <authorList>
            <person name="Maeda T."/>
            <person name="Takahashi S."/>
            <person name="Yoshida T."/>
            <person name="Shimamura S."/>
            <person name="Takaki Y."/>
            <person name="Nagai Y."/>
            <person name="Toyoda A."/>
            <person name="Suzuki Y."/>
            <person name="Arimoto A."/>
            <person name="Ishii H."/>
            <person name="Satoh N."/>
            <person name="Nishiyama T."/>
            <person name="Hasebe M."/>
            <person name="Maruyama T."/>
            <person name="Minagawa J."/>
            <person name="Obokata J."/>
            <person name="Shigenobu S."/>
        </authorList>
    </citation>
    <scope>NUCLEOTIDE SEQUENCE [LARGE SCALE GENOMIC DNA]</scope>
</reference>
<dbReference type="EMBL" id="BMAT01000326">
    <property type="protein sequence ID" value="GFR64052.1"/>
    <property type="molecule type" value="Genomic_DNA"/>
</dbReference>
<gene>
    <name evidence="1" type="ORF">ElyMa_000170400</name>
</gene>
<organism evidence="1 2">
    <name type="scientific">Elysia marginata</name>
    <dbReference type="NCBI Taxonomy" id="1093978"/>
    <lineage>
        <taxon>Eukaryota</taxon>
        <taxon>Metazoa</taxon>
        <taxon>Spiralia</taxon>
        <taxon>Lophotrochozoa</taxon>
        <taxon>Mollusca</taxon>
        <taxon>Gastropoda</taxon>
        <taxon>Heterobranchia</taxon>
        <taxon>Euthyneura</taxon>
        <taxon>Panpulmonata</taxon>
        <taxon>Sacoglossa</taxon>
        <taxon>Placobranchoidea</taxon>
        <taxon>Plakobranchidae</taxon>
        <taxon>Elysia</taxon>
    </lineage>
</organism>
<keyword evidence="2" id="KW-1185">Reference proteome</keyword>
<evidence type="ECO:0000313" key="1">
    <source>
        <dbReference type="EMBL" id="GFR64052.1"/>
    </source>
</evidence>
<dbReference type="Proteomes" id="UP000762676">
    <property type="component" value="Unassembled WGS sequence"/>
</dbReference>
<proteinExistence type="predicted"/>
<comment type="caution">
    <text evidence="1">The sequence shown here is derived from an EMBL/GenBank/DDBJ whole genome shotgun (WGS) entry which is preliminary data.</text>
</comment>